<comment type="caution">
    <text evidence="1">The sequence shown here is derived from an EMBL/GenBank/DDBJ whole genome shotgun (WGS) entry which is preliminary data.</text>
</comment>
<organism evidence="1 2">
    <name type="scientific">Ustilaginoidea virens</name>
    <name type="common">Rice false smut fungus</name>
    <name type="synonym">Villosiclava virens</name>
    <dbReference type="NCBI Taxonomy" id="1159556"/>
    <lineage>
        <taxon>Eukaryota</taxon>
        <taxon>Fungi</taxon>
        <taxon>Dikarya</taxon>
        <taxon>Ascomycota</taxon>
        <taxon>Pezizomycotina</taxon>
        <taxon>Sordariomycetes</taxon>
        <taxon>Hypocreomycetidae</taxon>
        <taxon>Hypocreales</taxon>
        <taxon>Clavicipitaceae</taxon>
        <taxon>Ustilaginoidea</taxon>
    </lineage>
</organism>
<dbReference type="InterPro" id="IPR053206">
    <property type="entry name" value="Dimeric_xanthone_biosynth"/>
</dbReference>
<evidence type="ECO:0008006" key="3">
    <source>
        <dbReference type="Google" id="ProtNLM"/>
    </source>
</evidence>
<dbReference type="EMBL" id="BBTG02000007">
    <property type="protein sequence ID" value="GAO15714.1"/>
    <property type="molecule type" value="Genomic_DNA"/>
</dbReference>
<dbReference type="PANTHER" id="PTHR38048:SF2">
    <property type="entry name" value="HEMERYTHRIN-LIKE DOMAIN-CONTAINING PROTEIN"/>
    <property type="match status" value="1"/>
</dbReference>
<accession>A0A1B5KXC8</accession>
<protein>
    <recommendedName>
        <fullName evidence="3">Hemerythrin-like domain-containing protein</fullName>
    </recommendedName>
</protein>
<evidence type="ECO:0000313" key="1">
    <source>
        <dbReference type="EMBL" id="GAO15714.1"/>
    </source>
</evidence>
<dbReference type="AlphaFoldDB" id="A0A1B5KXC8"/>
<reference evidence="2" key="1">
    <citation type="journal article" date="2016" name="Genome Announc.">
        <title>Genome sequence of Ustilaginoidea virens IPU010, a rice pathogenic fungus causing false smut.</title>
        <authorList>
            <person name="Kumagai T."/>
            <person name="Ishii T."/>
            <person name="Terai G."/>
            <person name="Umemura M."/>
            <person name="Machida M."/>
            <person name="Asai K."/>
        </authorList>
    </citation>
    <scope>NUCLEOTIDE SEQUENCE [LARGE SCALE GENOMIC DNA]</scope>
    <source>
        <strain evidence="2">IPU010</strain>
    </source>
</reference>
<gene>
    <name evidence="1" type="ORF">UVI_02018730</name>
</gene>
<evidence type="ECO:0000313" key="2">
    <source>
        <dbReference type="Proteomes" id="UP000054053"/>
    </source>
</evidence>
<dbReference type="Proteomes" id="UP000054053">
    <property type="component" value="Unassembled WGS sequence"/>
</dbReference>
<sequence length="341" mass="37427">MGQPPHGAGPDALGDESKGALLSLSLSLYARVAWCLRRVGLFYQDDLFTTAATHMALLHNAIIRGFNSIYLQAPHVQTDDVDDFVAYSLAWHKFVVSHHDDEEDRLFPDMIGVLGDHAIWGGMAAEHGTYVFAARGVGKTKACMQGQGEEGEEEEAAAAAVSVYKARDASRLTENAESFLPGLKAFETHLTSRNATTGLAAASLVAIMDSFRDDVQNHLHHEVDVMAAMAGHRNAPAAHTPEGKLAADRLKRWGKSTVTRAGYRDVVPFFLLNTDRTFEQGVWARWPRMPEPVRWAMVNVVGMWHGPAWRFSSCDSSGLPRGLYALERLADRDGAEAKSEL</sequence>
<dbReference type="PANTHER" id="PTHR38048">
    <property type="entry name" value="EXPRESSED PROTEIN"/>
    <property type="match status" value="1"/>
</dbReference>
<name>A0A1B5KXC8_USTVR</name>
<proteinExistence type="predicted"/>